<reference evidence="2" key="1">
    <citation type="submission" date="2022-07" db="EMBL/GenBank/DDBJ databases">
        <title>Phylogenomic reconstructions and comparative analyses of Kickxellomycotina fungi.</title>
        <authorList>
            <person name="Reynolds N.K."/>
            <person name="Stajich J.E."/>
            <person name="Barry K."/>
            <person name="Grigoriev I.V."/>
            <person name="Crous P."/>
            <person name="Smith M.E."/>
        </authorList>
    </citation>
    <scope>NUCLEOTIDE SEQUENCE</scope>
    <source>
        <strain evidence="2">NRRL 3115</strain>
    </source>
</reference>
<evidence type="ECO:0000313" key="2">
    <source>
        <dbReference type="EMBL" id="KAJ2676766.1"/>
    </source>
</evidence>
<dbReference type="EMBL" id="JANBTW010000037">
    <property type="protein sequence ID" value="KAJ2676766.1"/>
    <property type="molecule type" value="Genomic_DNA"/>
</dbReference>
<evidence type="ECO:0000256" key="1">
    <source>
        <dbReference type="ARBA" id="ARBA00022737"/>
    </source>
</evidence>
<evidence type="ECO:0008006" key="4">
    <source>
        <dbReference type="Google" id="ProtNLM"/>
    </source>
</evidence>
<comment type="caution">
    <text evidence="2">The sequence shown here is derived from an EMBL/GenBank/DDBJ whole genome shotgun (WGS) entry which is preliminary data.</text>
</comment>
<dbReference type="InterPro" id="IPR002885">
    <property type="entry name" value="PPR_rpt"/>
</dbReference>
<evidence type="ECO:0000313" key="3">
    <source>
        <dbReference type="Proteomes" id="UP001151518"/>
    </source>
</evidence>
<keyword evidence="1" id="KW-0677">Repeat</keyword>
<protein>
    <recommendedName>
        <fullName evidence="4">Pentatricopeptide repeat-containing protein</fullName>
    </recommendedName>
</protein>
<name>A0A9W8KXK2_9FUNG</name>
<sequence length="839" mass="95129">MAPIAKTDNGMPSKIGLINTALKDMMAETKSERAMESDSIDDKYLGKRANKVESRLFLRQALSQKLEREAMDQADSLELTAVDSVQEDIAAPIRRHILVREFMAILRRLDTHSFTSADLNGMVGTSDFEGLVEARCEAETVVLAAWSHYCKIKAHSNAEVLTRQIPMSAICLLVTELTFMPGSHDYHQRFERVVQIFNDFSSFGRSIKNPVQFGMYLRALNKLGRYKLVIKEAELYFEHEGHIIASPALLMGIKRQVITAYFSGNRPDKAIEVFRNLKADEKLCNSITPHVYSAILTGALNSKHISNITLFSYVEDMLDLICKHNYTSASRTGLLNELLQSAYKTANSDFFFHTFERFLVRNIKINYTTFGILLHFSCSSYAADARQLHHLYRRIVDSKTNWEIMTQHIFAIFISSFVRLGRIDYAISVLEDLRAHPKAQLTSMHFSVLFSHYAEFGMAQHALELYHTMTNIDKLHIPWSVWINLVKAIRRSSDFNYSNDGSPASGQREKDELLVNIIKHGQRDSMQGMFDSFFKLRGLDPGDVFAFAALFAGAFNMAAKDAWRSGMDPQSTLPENDMYFKDEAWRFKLVSHLRQALRCLIDASGCLSVPQDLYNSAIATFAILHDYESAQQLYDHMTYTEAMEPSASTFNVLLQAFVRGSDTTTATQILERARTNNIPLNQITANALIHGYLVANKPFDAIKVYSYVAGRPLPLLENTGYNDFVASGSVDIYTVVLLVSGLVDAGMVKEAIVIFEDAFFLLRTVPNRLLAMLVNKLEEKLQFDIAQLCLKRYSKRVDDNNYNLQPMHAISKLAEPVNTPNRFPVSYFQYLVDQTDDES</sequence>
<dbReference type="InterPro" id="IPR011990">
    <property type="entry name" value="TPR-like_helical_dom_sf"/>
</dbReference>
<dbReference type="PANTHER" id="PTHR47936:SF1">
    <property type="entry name" value="PENTATRICOPEPTIDE REPEAT-CONTAINING PROTEIN GUN1, CHLOROPLASTIC"/>
    <property type="match status" value="1"/>
</dbReference>
<dbReference type="Gene3D" id="1.25.40.10">
    <property type="entry name" value="Tetratricopeptide repeat domain"/>
    <property type="match status" value="2"/>
</dbReference>
<dbReference type="PANTHER" id="PTHR47936">
    <property type="entry name" value="PPR_LONG DOMAIN-CONTAINING PROTEIN"/>
    <property type="match status" value="1"/>
</dbReference>
<dbReference type="Pfam" id="PF01535">
    <property type="entry name" value="PPR"/>
    <property type="match status" value="1"/>
</dbReference>
<dbReference type="OrthoDB" id="185373at2759"/>
<accession>A0A9W8KXK2</accession>
<organism evidence="2 3">
    <name type="scientific">Coemansia spiralis</name>
    <dbReference type="NCBI Taxonomy" id="417178"/>
    <lineage>
        <taxon>Eukaryota</taxon>
        <taxon>Fungi</taxon>
        <taxon>Fungi incertae sedis</taxon>
        <taxon>Zoopagomycota</taxon>
        <taxon>Kickxellomycotina</taxon>
        <taxon>Kickxellomycetes</taxon>
        <taxon>Kickxellales</taxon>
        <taxon>Kickxellaceae</taxon>
        <taxon>Coemansia</taxon>
    </lineage>
</organism>
<proteinExistence type="predicted"/>
<gene>
    <name evidence="2" type="ORF">GGI25_003411</name>
</gene>
<dbReference type="AlphaFoldDB" id="A0A9W8KXK2"/>
<dbReference type="Proteomes" id="UP001151518">
    <property type="component" value="Unassembled WGS sequence"/>
</dbReference>